<keyword evidence="2" id="KW-1185">Reference proteome</keyword>
<gene>
    <name evidence="1" type="ORF">BO82DRAFT_352304</name>
</gene>
<dbReference type="RefSeq" id="XP_025494115.1">
    <property type="nucleotide sequence ID" value="XM_025634651.1"/>
</dbReference>
<dbReference type="OrthoDB" id="1577640at2759"/>
<dbReference type="AlphaFoldDB" id="A0A319CE15"/>
<protein>
    <submittedName>
        <fullName evidence="1">Uncharacterized protein</fullName>
    </submittedName>
</protein>
<dbReference type="Proteomes" id="UP000248340">
    <property type="component" value="Unassembled WGS sequence"/>
</dbReference>
<proteinExistence type="predicted"/>
<dbReference type="EMBL" id="KZ821686">
    <property type="protein sequence ID" value="PYH83915.1"/>
    <property type="molecule type" value="Genomic_DNA"/>
</dbReference>
<accession>A0A319CE15</accession>
<sequence length="87" mass="9688">MVSDKERVLSRLQKLPDHAQLLVTVREVTQVGNASYISVLGASQDLQMYAISRIRGDPGLRTLFEKESDTPLHEEVIDAIVDKCHGV</sequence>
<name>A0A319CE15_9EURO</name>
<evidence type="ECO:0000313" key="2">
    <source>
        <dbReference type="Proteomes" id="UP000248340"/>
    </source>
</evidence>
<evidence type="ECO:0000313" key="1">
    <source>
        <dbReference type="EMBL" id="PYH83915.1"/>
    </source>
</evidence>
<dbReference type="VEuPathDB" id="FungiDB:BO82DRAFT_352304"/>
<reference evidence="1 2" key="1">
    <citation type="submission" date="2016-12" db="EMBL/GenBank/DDBJ databases">
        <title>The genomes of Aspergillus section Nigri reveals drivers in fungal speciation.</title>
        <authorList>
            <consortium name="DOE Joint Genome Institute"/>
            <person name="Vesth T.C."/>
            <person name="Nybo J."/>
            <person name="Theobald S."/>
            <person name="Brandl J."/>
            <person name="Frisvad J.C."/>
            <person name="Nielsen K.F."/>
            <person name="Lyhne E.K."/>
            <person name="Kogle M.E."/>
            <person name="Kuo A."/>
            <person name="Riley R."/>
            <person name="Clum A."/>
            <person name="Nolan M."/>
            <person name="Lipzen A."/>
            <person name="Salamov A."/>
            <person name="Henrissat B."/>
            <person name="Wiebenga A."/>
            <person name="De Vries R.P."/>
            <person name="Grigoriev I.V."/>
            <person name="Mortensen U.H."/>
            <person name="Andersen M.R."/>
            <person name="Baker S.E."/>
        </authorList>
    </citation>
    <scope>NUCLEOTIDE SEQUENCE [LARGE SCALE GENOMIC DNA]</scope>
    <source>
        <strain evidence="1 2">CBS 121591</strain>
    </source>
</reference>
<organism evidence="1 2">
    <name type="scientific">Aspergillus uvarum CBS 121591</name>
    <dbReference type="NCBI Taxonomy" id="1448315"/>
    <lineage>
        <taxon>Eukaryota</taxon>
        <taxon>Fungi</taxon>
        <taxon>Dikarya</taxon>
        <taxon>Ascomycota</taxon>
        <taxon>Pezizomycotina</taxon>
        <taxon>Eurotiomycetes</taxon>
        <taxon>Eurotiomycetidae</taxon>
        <taxon>Eurotiales</taxon>
        <taxon>Aspergillaceae</taxon>
        <taxon>Aspergillus</taxon>
        <taxon>Aspergillus subgen. Circumdati</taxon>
    </lineage>
</organism>
<dbReference type="GeneID" id="37137392"/>
<dbReference type="STRING" id="1448315.A0A319CE15"/>